<protein>
    <submittedName>
        <fullName evidence="1">Uncharacterized protein</fullName>
    </submittedName>
</protein>
<accession>A0A6G0ZQ33</accession>
<dbReference type="AlphaFoldDB" id="A0A6G0ZQ33"/>
<dbReference type="OrthoDB" id="6627962at2759"/>
<reference evidence="1 2" key="1">
    <citation type="submission" date="2019-08" db="EMBL/GenBank/DDBJ databases">
        <title>Whole genome of Aphis craccivora.</title>
        <authorList>
            <person name="Voronova N.V."/>
            <person name="Shulinski R.S."/>
            <person name="Bandarenka Y.V."/>
            <person name="Zhorov D.G."/>
            <person name="Warner D."/>
        </authorList>
    </citation>
    <scope>NUCLEOTIDE SEQUENCE [LARGE SCALE GENOMIC DNA]</scope>
    <source>
        <strain evidence="1">180601</strain>
        <tissue evidence="1">Whole Body</tissue>
    </source>
</reference>
<evidence type="ECO:0000313" key="1">
    <source>
        <dbReference type="EMBL" id="KAF0773406.1"/>
    </source>
</evidence>
<comment type="caution">
    <text evidence="1">The sequence shown here is derived from an EMBL/GenBank/DDBJ whole genome shotgun (WGS) entry which is preliminary data.</text>
</comment>
<dbReference type="EMBL" id="VUJU01000064">
    <property type="protein sequence ID" value="KAF0773406.1"/>
    <property type="molecule type" value="Genomic_DNA"/>
</dbReference>
<name>A0A6G0ZQ33_APHCR</name>
<gene>
    <name evidence="1" type="ORF">FWK35_00001082</name>
</gene>
<organism evidence="1 2">
    <name type="scientific">Aphis craccivora</name>
    <name type="common">Cowpea aphid</name>
    <dbReference type="NCBI Taxonomy" id="307492"/>
    <lineage>
        <taxon>Eukaryota</taxon>
        <taxon>Metazoa</taxon>
        <taxon>Ecdysozoa</taxon>
        <taxon>Arthropoda</taxon>
        <taxon>Hexapoda</taxon>
        <taxon>Insecta</taxon>
        <taxon>Pterygota</taxon>
        <taxon>Neoptera</taxon>
        <taxon>Paraneoptera</taxon>
        <taxon>Hemiptera</taxon>
        <taxon>Sternorrhyncha</taxon>
        <taxon>Aphidomorpha</taxon>
        <taxon>Aphidoidea</taxon>
        <taxon>Aphididae</taxon>
        <taxon>Aphidini</taxon>
        <taxon>Aphis</taxon>
        <taxon>Aphis</taxon>
    </lineage>
</organism>
<evidence type="ECO:0000313" key="2">
    <source>
        <dbReference type="Proteomes" id="UP000478052"/>
    </source>
</evidence>
<sequence>MFKTHTYTIAGIASPDIRRSVASDGQKTAQKNDERHRLHGYQLAPSRLKSRKNFLKSTTEITTSLEPERHQKWIPSKQTNNFKIKLVKKLPPGYRCEWNTWKTLNRLRVRYNTETVDCECGSEQMEQHILVCPLNSVLCTPKDLAEATDAAIQVTNQWITSEKNMK</sequence>
<keyword evidence="2" id="KW-1185">Reference proteome</keyword>
<proteinExistence type="predicted"/>
<dbReference type="Proteomes" id="UP000478052">
    <property type="component" value="Unassembled WGS sequence"/>
</dbReference>